<evidence type="ECO:0000313" key="2">
    <source>
        <dbReference type="EMBL" id="TDR22589.1"/>
    </source>
</evidence>
<dbReference type="EMBL" id="SNZB01000002">
    <property type="protein sequence ID" value="TDR22589.1"/>
    <property type="molecule type" value="Genomic_DNA"/>
</dbReference>
<dbReference type="PROSITE" id="PS51257">
    <property type="entry name" value="PROKAR_LIPOPROTEIN"/>
    <property type="match status" value="1"/>
</dbReference>
<dbReference type="GO" id="GO:0007155">
    <property type="term" value="P:cell adhesion"/>
    <property type="evidence" value="ECO:0007669"/>
    <property type="project" value="InterPro"/>
</dbReference>
<comment type="similarity">
    <text evidence="1">Belongs to the N-Me-Phe pilin family.</text>
</comment>
<name>A0A4R6XVK3_9GAMM</name>
<dbReference type="OrthoDB" id="5918848at2"/>
<dbReference type="InterPro" id="IPR045584">
    <property type="entry name" value="Pilin-like"/>
</dbReference>
<dbReference type="Proteomes" id="UP000295724">
    <property type="component" value="Unassembled WGS sequence"/>
</dbReference>
<dbReference type="SUPFAM" id="SSF54523">
    <property type="entry name" value="Pili subunits"/>
    <property type="match status" value="1"/>
</dbReference>
<dbReference type="RefSeq" id="WP_133566463.1">
    <property type="nucleotide sequence ID" value="NZ_NIHB01000002.1"/>
</dbReference>
<dbReference type="GO" id="GO:0009289">
    <property type="term" value="C:pilus"/>
    <property type="evidence" value="ECO:0007669"/>
    <property type="project" value="InterPro"/>
</dbReference>
<dbReference type="AlphaFoldDB" id="A0A4R6XVK3"/>
<evidence type="ECO:0000256" key="1">
    <source>
        <dbReference type="ARBA" id="ARBA00005233"/>
    </source>
</evidence>
<keyword evidence="3" id="KW-1185">Reference proteome</keyword>
<accession>A0A4R6XVK3</accession>
<gene>
    <name evidence="2" type="ORF">C8D91_1081</name>
</gene>
<dbReference type="InterPro" id="IPR001082">
    <property type="entry name" value="Pilin"/>
</dbReference>
<proteinExistence type="inferred from homology"/>
<sequence>MHKTKGMLLVGLFFSVFISGCDNTQINSSDEGIRKVNTSYEVEQHKTAWLRDHLPDETLAYINVPTPWNYLFDAKADALHAVQSLSAHVNQVAAIKQGVKDNYYQYLPAELKGMVALLLDHVATSFEVAVINDSPTAVMPSVAVATKLHDITADELGKQLTAVLQMLDPSIELLRQGQDAQWSFQSNRLPAFVRFEQSTGKLLIFGGMGVNLAKMTDLWEQAKTDQLIAIKQLSQQSDPSGLNLKMWLAPAKMYQLGASFVPPEQHKLVSQLGLDQMDYIWLGAESAEGQSAMALHVLMPEAGWRLMLPRASDWFDVNVAGTPRSVIQMALPTSDQVKQAISHFKLDQMLSEKDRKEMKSLFEFEQTLGFDLYDFFDAYYQQIYMVTDDSGSWWAMKIKDEALHQKLNDSMYAFFDINPEKKSLSGVEIMQAHFSVYAKFMESSVNQSPDMAQVKAFMNMFKDHVYWYIEDGVYYMSTVPQILADKRNTDNPLKLSDWLDNNQGGHWDSAVLAYGKDVTNMPQSLYHFYLLMLQGLGDMAQVKVDLFALPTAKELNLPDRGRINVVLSSDAEKVSFKVGYEYSLLESVLSAEGGMATIAIVGILAAYAIPAYRDYEVRAQVAAQLAMAGQIKATVSEQWFVNQSFAGSQAALGESDLNYSIDETTGVIVIDLADVGSSFEAGDVIYLEPVTDEGYVEWRCSSNIKSAYLPAFCRDE</sequence>
<evidence type="ECO:0000313" key="3">
    <source>
        <dbReference type="Proteomes" id="UP000295724"/>
    </source>
</evidence>
<protein>
    <submittedName>
        <fullName evidence="2">Pilin</fullName>
    </submittedName>
</protein>
<dbReference type="Gene3D" id="3.30.700.10">
    <property type="entry name" value="Glycoprotein, Type 4 Pilin"/>
    <property type="match status" value="1"/>
</dbReference>
<comment type="caution">
    <text evidence="2">The sequence shown here is derived from an EMBL/GenBank/DDBJ whole genome shotgun (WGS) entry which is preliminary data.</text>
</comment>
<dbReference type="Pfam" id="PF00114">
    <property type="entry name" value="Pilin"/>
    <property type="match status" value="1"/>
</dbReference>
<organism evidence="2 3">
    <name type="scientific">Marinicella litoralis</name>
    <dbReference type="NCBI Taxonomy" id="644220"/>
    <lineage>
        <taxon>Bacteria</taxon>
        <taxon>Pseudomonadati</taxon>
        <taxon>Pseudomonadota</taxon>
        <taxon>Gammaproteobacteria</taxon>
        <taxon>Lysobacterales</taxon>
        <taxon>Marinicellaceae</taxon>
        <taxon>Marinicella</taxon>
    </lineage>
</organism>
<reference evidence="2 3" key="1">
    <citation type="submission" date="2019-03" db="EMBL/GenBank/DDBJ databases">
        <title>Genomic Encyclopedia of Type Strains, Phase IV (KMG-IV): sequencing the most valuable type-strain genomes for metagenomic binning, comparative biology and taxonomic classification.</title>
        <authorList>
            <person name="Goeker M."/>
        </authorList>
    </citation>
    <scope>NUCLEOTIDE SEQUENCE [LARGE SCALE GENOMIC DNA]</scope>
    <source>
        <strain evidence="2 3">DSM 25488</strain>
    </source>
</reference>